<feature type="compositionally biased region" description="Basic residues" evidence="1">
    <location>
        <begin position="185"/>
        <end position="195"/>
    </location>
</feature>
<accession>A0AAD8U5E0</accession>
<sequence>MVRRICKLTESRLSGKDLTLSWFTKRIQPLQHRESLLYEYSGHDDTMCATKDNLSSDALDKRLRVMIKIPHDVHSHACQFDIYTEGAGPAEMDLGTFPRIPHTGTSNPKAASDAEIPEDAPPTKRKRAAPSGSAAKRAREAPSAAATKRLEKEKQHLKEIDTGKSAQGGIERFFNKPGKIAGNKPQKKKLKTSPA</sequence>
<name>A0AAD8U5E0_LOLMU</name>
<evidence type="ECO:0000313" key="2">
    <source>
        <dbReference type="EMBL" id="KAK1697424.1"/>
    </source>
</evidence>
<feature type="region of interest" description="Disordered" evidence="1">
    <location>
        <begin position="96"/>
        <end position="195"/>
    </location>
</feature>
<organism evidence="2 3">
    <name type="scientific">Lolium multiflorum</name>
    <name type="common">Italian ryegrass</name>
    <name type="synonym">Lolium perenne subsp. multiflorum</name>
    <dbReference type="NCBI Taxonomy" id="4521"/>
    <lineage>
        <taxon>Eukaryota</taxon>
        <taxon>Viridiplantae</taxon>
        <taxon>Streptophyta</taxon>
        <taxon>Embryophyta</taxon>
        <taxon>Tracheophyta</taxon>
        <taxon>Spermatophyta</taxon>
        <taxon>Magnoliopsida</taxon>
        <taxon>Liliopsida</taxon>
        <taxon>Poales</taxon>
        <taxon>Poaceae</taxon>
        <taxon>BOP clade</taxon>
        <taxon>Pooideae</taxon>
        <taxon>Poodae</taxon>
        <taxon>Poeae</taxon>
        <taxon>Poeae Chloroplast Group 2 (Poeae type)</taxon>
        <taxon>Loliodinae</taxon>
        <taxon>Loliinae</taxon>
        <taxon>Lolium</taxon>
    </lineage>
</organism>
<protein>
    <submittedName>
        <fullName evidence="2">Uncharacterized protein</fullName>
    </submittedName>
</protein>
<dbReference type="EMBL" id="JAUUTY010000001">
    <property type="protein sequence ID" value="KAK1697424.1"/>
    <property type="molecule type" value="Genomic_DNA"/>
</dbReference>
<evidence type="ECO:0000313" key="3">
    <source>
        <dbReference type="Proteomes" id="UP001231189"/>
    </source>
</evidence>
<dbReference type="Proteomes" id="UP001231189">
    <property type="component" value="Unassembled WGS sequence"/>
</dbReference>
<reference evidence="2" key="1">
    <citation type="submission" date="2023-07" db="EMBL/GenBank/DDBJ databases">
        <title>A chromosome-level genome assembly of Lolium multiflorum.</title>
        <authorList>
            <person name="Chen Y."/>
            <person name="Copetti D."/>
            <person name="Kolliker R."/>
            <person name="Studer B."/>
        </authorList>
    </citation>
    <scope>NUCLEOTIDE SEQUENCE</scope>
    <source>
        <strain evidence="2">02402/16</strain>
        <tissue evidence="2">Leaf</tissue>
    </source>
</reference>
<dbReference type="AlphaFoldDB" id="A0AAD8U5E0"/>
<gene>
    <name evidence="2" type="ORF">QYE76_014121</name>
</gene>
<proteinExistence type="predicted"/>
<evidence type="ECO:0000256" key="1">
    <source>
        <dbReference type="SAM" id="MobiDB-lite"/>
    </source>
</evidence>
<comment type="caution">
    <text evidence="2">The sequence shown here is derived from an EMBL/GenBank/DDBJ whole genome shotgun (WGS) entry which is preliminary data.</text>
</comment>
<feature type="compositionally biased region" description="Basic and acidic residues" evidence="1">
    <location>
        <begin position="148"/>
        <end position="162"/>
    </location>
</feature>
<keyword evidence="3" id="KW-1185">Reference proteome</keyword>